<evidence type="ECO:0000256" key="7">
    <source>
        <dbReference type="ARBA" id="ARBA00023180"/>
    </source>
</evidence>
<dbReference type="InterPro" id="IPR036179">
    <property type="entry name" value="Ig-like_dom_sf"/>
</dbReference>
<keyword evidence="3" id="KW-0732">Signal</keyword>
<dbReference type="KEGG" id="vg:20098468"/>
<evidence type="ECO:0000313" key="11">
    <source>
        <dbReference type="EMBL" id="AHC02872.1"/>
    </source>
</evidence>
<dbReference type="InterPro" id="IPR007110">
    <property type="entry name" value="Ig-like_dom"/>
</dbReference>
<dbReference type="Gene3D" id="2.60.40.10">
    <property type="entry name" value="Immunoglobulins"/>
    <property type="match status" value="2"/>
</dbReference>
<keyword evidence="8" id="KW-0393">Immunoglobulin domain</keyword>
<dbReference type="GO" id="GO:0098632">
    <property type="term" value="F:cell-cell adhesion mediator activity"/>
    <property type="evidence" value="ECO:0007669"/>
    <property type="project" value="InterPro"/>
</dbReference>
<feature type="domain" description="Ig-like" evidence="10">
    <location>
        <begin position="32"/>
        <end position="116"/>
    </location>
</feature>
<dbReference type="EMBL" id="KF921519">
    <property type="protein sequence ID" value="AHC02872.1"/>
    <property type="molecule type" value="Genomic_DNA"/>
</dbReference>
<dbReference type="InterPro" id="IPR047164">
    <property type="entry name" value="OX2G-like"/>
</dbReference>
<dbReference type="InterPro" id="IPR013783">
    <property type="entry name" value="Ig-like_fold"/>
</dbReference>
<dbReference type="RefSeq" id="YP_009052042.1">
    <property type="nucleotide sequence ID" value="NC_024696.1"/>
</dbReference>
<evidence type="ECO:0000256" key="5">
    <source>
        <dbReference type="ARBA" id="ARBA00023136"/>
    </source>
</evidence>
<comment type="subcellular location">
    <subcellularLocation>
        <location evidence="1">Membrane</location>
        <topology evidence="1">Single-pass type I membrane protein</topology>
    </subcellularLocation>
</comment>
<organism evidence="11 12">
    <name type="scientific">Elephant endotheliotropic herpesvirus 5</name>
    <dbReference type="NCBI Taxonomy" id="768738"/>
    <lineage>
        <taxon>Viruses</taxon>
        <taxon>Duplodnaviria</taxon>
        <taxon>Heunggongvirae</taxon>
        <taxon>Peploviricota</taxon>
        <taxon>Herviviricetes</taxon>
        <taxon>Herpesvirales</taxon>
        <taxon>Orthoherpesviridae</taxon>
        <taxon>Betaherpesvirinae</taxon>
        <taxon>Proboscivirus</taxon>
    </lineage>
</organism>
<name>A0A075CYS3_9BETA</name>
<keyword evidence="4 9" id="KW-1133">Transmembrane helix</keyword>
<keyword evidence="6" id="KW-1015">Disulfide bond</keyword>
<keyword evidence="12" id="KW-1185">Reference proteome</keyword>
<keyword evidence="5 9" id="KW-0472">Membrane</keyword>
<protein>
    <submittedName>
        <fullName evidence="11">Membrane protein EE22</fullName>
    </submittedName>
</protein>
<evidence type="ECO:0000256" key="1">
    <source>
        <dbReference type="ARBA" id="ARBA00004479"/>
    </source>
</evidence>
<keyword evidence="7" id="KW-0325">Glycoprotein</keyword>
<dbReference type="SUPFAM" id="SSF48726">
    <property type="entry name" value="Immunoglobulin"/>
    <property type="match status" value="1"/>
</dbReference>
<dbReference type="PROSITE" id="PS50835">
    <property type="entry name" value="IG_LIKE"/>
    <property type="match status" value="2"/>
</dbReference>
<dbReference type="PANTHER" id="PTHR46841">
    <property type="entry name" value="OX-2 MEMBRANE GLYCOPROTEIN"/>
    <property type="match status" value="1"/>
</dbReference>
<evidence type="ECO:0000256" key="9">
    <source>
        <dbReference type="SAM" id="Phobius"/>
    </source>
</evidence>
<evidence type="ECO:0000313" key="12">
    <source>
        <dbReference type="Proteomes" id="UP000152474"/>
    </source>
</evidence>
<dbReference type="GeneID" id="20098468"/>
<gene>
    <name evidence="11" type="primary">EE22</name>
</gene>
<dbReference type="GO" id="GO:0016020">
    <property type="term" value="C:membrane"/>
    <property type="evidence" value="ECO:0007669"/>
    <property type="project" value="UniProtKB-SubCell"/>
</dbReference>
<evidence type="ECO:0000259" key="10">
    <source>
        <dbReference type="PROSITE" id="PS50835"/>
    </source>
</evidence>
<proteinExistence type="predicted"/>
<evidence type="ECO:0000256" key="4">
    <source>
        <dbReference type="ARBA" id="ARBA00022989"/>
    </source>
</evidence>
<evidence type="ECO:0000256" key="8">
    <source>
        <dbReference type="ARBA" id="ARBA00023319"/>
    </source>
</evidence>
<evidence type="ECO:0000256" key="2">
    <source>
        <dbReference type="ARBA" id="ARBA00022692"/>
    </source>
</evidence>
<evidence type="ECO:0000256" key="3">
    <source>
        <dbReference type="ARBA" id="ARBA00022729"/>
    </source>
</evidence>
<accession>A0A075CYS3</accession>
<feature type="transmembrane region" description="Helical" evidence="9">
    <location>
        <begin position="229"/>
        <end position="252"/>
    </location>
</feature>
<dbReference type="GO" id="GO:0034113">
    <property type="term" value="P:heterotypic cell-cell adhesion"/>
    <property type="evidence" value="ECO:0007669"/>
    <property type="project" value="TreeGrafter"/>
</dbReference>
<evidence type="ECO:0000256" key="6">
    <source>
        <dbReference type="ARBA" id="ARBA00023157"/>
    </source>
</evidence>
<dbReference type="Proteomes" id="UP000152474">
    <property type="component" value="Segment"/>
</dbReference>
<keyword evidence="2 9" id="KW-0812">Transmembrane</keyword>
<dbReference type="PANTHER" id="PTHR46841:SF3">
    <property type="entry name" value="OX-2 MEMBRANE GLYCOPROTEIN"/>
    <property type="match status" value="1"/>
</dbReference>
<sequence length="269" mass="30357">MYSLTCVFVLIYIIQKTEGFVETFNISSLPHKNVTLKCTFNDTTKNIFAIQWQADNGNHSSYIATIKEINEDKEKKIQNITYFNYSGISVACEQNMKATTLTIINVTKQNAACFNCKFKVTAEPGNDGYMNRTCINLYDNPTLSLMSTLSTSKTSITCLSTGYLQPSVKWINVSGMNNLTENITNHNGTISVKNTLYVNSLKDGICCENSVGNVTCIKPYETHEKLNQLITSICIVLFIVMMAIGITSYLYYVKRRNKRTKNTGKLKFY</sequence>
<feature type="domain" description="Ig-like" evidence="10">
    <location>
        <begin position="141"/>
        <end position="227"/>
    </location>
</feature>
<reference evidence="11 12" key="1">
    <citation type="submission" date="2013-11" db="EMBL/GenBank/DDBJ databases">
        <title>Genome sequence of elephant endotheliotropic herpesvirus 5.</title>
        <authorList>
            <person name="Wilkie G.S."/>
            <person name="Davison A.J."/>
            <person name="Denk D."/>
            <person name="Kerr K."/>
            <person name="Redrobe S."/>
            <person name="Steinbach F."/>
            <person name="Dastjerdi A."/>
        </authorList>
    </citation>
    <scope>NUCLEOTIDE SEQUENCE [LARGE SCALE GENOMIC DNA]</scope>
    <source>
        <strain evidence="11 12">Vijay</strain>
    </source>
</reference>